<evidence type="ECO:0008006" key="4">
    <source>
        <dbReference type="Google" id="ProtNLM"/>
    </source>
</evidence>
<feature type="chain" id="PRO_5012402625" description="Oxidoreductase molybdopterin-binding domain-containing protein" evidence="1">
    <location>
        <begin position="26"/>
        <end position="162"/>
    </location>
</feature>
<keyword evidence="1" id="KW-0732">Signal</keyword>
<dbReference type="RefSeq" id="WP_232617739.1">
    <property type="nucleotide sequence ID" value="NZ_OBEA01000002.1"/>
</dbReference>
<feature type="signal peptide" evidence="1">
    <location>
        <begin position="1"/>
        <end position="25"/>
    </location>
</feature>
<organism evidence="2 3">
    <name type="scientific">Pseudooceanicola antarcticus</name>
    <dbReference type="NCBI Taxonomy" id="1247613"/>
    <lineage>
        <taxon>Bacteria</taxon>
        <taxon>Pseudomonadati</taxon>
        <taxon>Pseudomonadota</taxon>
        <taxon>Alphaproteobacteria</taxon>
        <taxon>Rhodobacterales</taxon>
        <taxon>Paracoccaceae</taxon>
        <taxon>Pseudooceanicola</taxon>
    </lineage>
</organism>
<dbReference type="Proteomes" id="UP000231655">
    <property type="component" value="Unassembled WGS sequence"/>
</dbReference>
<proteinExistence type="predicted"/>
<dbReference type="SUPFAM" id="SSF56524">
    <property type="entry name" value="Oxidoreductase molybdopterin-binding domain"/>
    <property type="match status" value="1"/>
</dbReference>
<gene>
    <name evidence="2" type="ORF">SAMN06297129_1371</name>
</gene>
<accession>A0A285IMQ3</accession>
<dbReference type="AlphaFoldDB" id="A0A285IMQ3"/>
<reference evidence="2 3" key="1">
    <citation type="submission" date="2017-09" db="EMBL/GenBank/DDBJ databases">
        <authorList>
            <person name="Ehlers B."/>
            <person name="Leendertz F.H."/>
        </authorList>
    </citation>
    <scope>NUCLEOTIDE SEQUENCE [LARGE SCALE GENOMIC DNA]</scope>
    <source>
        <strain evidence="2 3">CGMCC 1.12662</strain>
    </source>
</reference>
<evidence type="ECO:0000313" key="2">
    <source>
        <dbReference type="EMBL" id="SNY48241.1"/>
    </source>
</evidence>
<dbReference type="Gene3D" id="3.90.420.10">
    <property type="entry name" value="Oxidoreductase, molybdopterin-binding domain"/>
    <property type="match status" value="1"/>
</dbReference>
<name>A0A285IMQ3_9RHOB</name>
<dbReference type="EMBL" id="OBEA01000002">
    <property type="protein sequence ID" value="SNY48241.1"/>
    <property type="molecule type" value="Genomic_DNA"/>
</dbReference>
<sequence length="162" mass="17714">MTIRSRITPLLAALTLLAGTVAVQADDKVLLTVLNEEDEVLAEFTLADLEAMPSTQVETTTNWTEGMQDFTGVPLASLIADIAPEASAVDATAINDYAVQIPADGWDEEFPIIAYKNHGKPMSVRAKGPLWVIYPFDSGAAYRSDVVYSRSIWQLDRLKVID</sequence>
<dbReference type="InterPro" id="IPR036374">
    <property type="entry name" value="OxRdtase_Mopterin-bd_sf"/>
</dbReference>
<protein>
    <recommendedName>
        <fullName evidence="4">Oxidoreductase molybdopterin-binding domain-containing protein</fullName>
    </recommendedName>
</protein>
<evidence type="ECO:0000313" key="3">
    <source>
        <dbReference type="Proteomes" id="UP000231655"/>
    </source>
</evidence>
<evidence type="ECO:0000256" key="1">
    <source>
        <dbReference type="SAM" id="SignalP"/>
    </source>
</evidence>